<comment type="catalytic activity">
    <reaction evidence="8">
        <text>an adenosine in mRNA + S-adenosyl-L-methionine = an N(1)-methyladenosine in mRNA + S-adenosyl-L-homocysteine + H(+)</text>
        <dbReference type="Rhea" id="RHEA:55392"/>
        <dbReference type="Rhea" id="RHEA-COMP:12414"/>
        <dbReference type="Rhea" id="RHEA-COMP:12415"/>
        <dbReference type="ChEBI" id="CHEBI:15378"/>
        <dbReference type="ChEBI" id="CHEBI:57856"/>
        <dbReference type="ChEBI" id="CHEBI:59789"/>
        <dbReference type="ChEBI" id="CHEBI:74411"/>
        <dbReference type="ChEBI" id="CHEBI:74491"/>
    </reaction>
</comment>
<evidence type="ECO:0000259" key="9">
    <source>
        <dbReference type="Pfam" id="PF08704"/>
    </source>
</evidence>
<accession>A0A4S2KP26</accession>
<evidence type="ECO:0000256" key="1">
    <source>
        <dbReference type="ARBA" id="ARBA00004123"/>
    </source>
</evidence>
<name>A0A4S2KP26_9HYME</name>
<dbReference type="Gene3D" id="3.10.330.20">
    <property type="match status" value="1"/>
</dbReference>
<dbReference type="EC" id="2.1.1.220" evidence="2"/>
<dbReference type="InterPro" id="IPR014816">
    <property type="entry name" value="tRNA_MeTrfase_Gcd14"/>
</dbReference>
<feature type="domain" description="tRNA (adenine(58)-N(1))-methyltransferase catalytic subunit TRM61 C-terminal" evidence="9">
    <location>
        <begin position="118"/>
        <end position="175"/>
    </location>
</feature>
<evidence type="ECO:0000256" key="4">
    <source>
        <dbReference type="ARBA" id="ARBA00022679"/>
    </source>
</evidence>
<keyword evidence="11" id="KW-1185">Reference proteome</keyword>
<comment type="subcellular location">
    <subcellularLocation>
        <location evidence="1">Nucleus</location>
    </subcellularLocation>
</comment>
<keyword evidence="4 10" id="KW-0808">Transferase</keyword>
<evidence type="ECO:0000256" key="5">
    <source>
        <dbReference type="ARBA" id="ARBA00022691"/>
    </source>
</evidence>
<dbReference type="PANTHER" id="PTHR12133">
    <property type="entry name" value="TRNA (ADENINE(58)-N(1))-METHYLTRANSFERASE"/>
    <property type="match status" value="1"/>
</dbReference>
<dbReference type="STRING" id="300112.A0A4S2KP26"/>
<dbReference type="EMBL" id="QBLH01001612">
    <property type="protein sequence ID" value="TGZ51551.1"/>
    <property type="molecule type" value="Genomic_DNA"/>
</dbReference>
<dbReference type="PROSITE" id="PS51620">
    <property type="entry name" value="SAM_TRM61"/>
    <property type="match status" value="1"/>
</dbReference>
<organism evidence="10 11">
    <name type="scientific">Temnothorax longispinosus</name>
    <dbReference type="NCBI Taxonomy" id="300112"/>
    <lineage>
        <taxon>Eukaryota</taxon>
        <taxon>Metazoa</taxon>
        <taxon>Ecdysozoa</taxon>
        <taxon>Arthropoda</taxon>
        <taxon>Hexapoda</taxon>
        <taxon>Insecta</taxon>
        <taxon>Pterygota</taxon>
        <taxon>Neoptera</taxon>
        <taxon>Endopterygota</taxon>
        <taxon>Hymenoptera</taxon>
        <taxon>Apocrita</taxon>
        <taxon>Aculeata</taxon>
        <taxon>Formicoidea</taxon>
        <taxon>Formicidae</taxon>
        <taxon>Myrmicinae</taxon>
        <taxon>Temnothorax</taxon>
    </lineage>
</organism>
<dbReference type="GO" id="GO:0005634">
    <property type="term" value="C:nucleus"/>
    <property type="evidence" value="ECO:0007669"/>
    <property type="project" value="UniProtKB-SubCell"/>
</dbReference>
<dbReference type="Pfam" id="PF08704">
    <property type="entry name" value="GCD14"/>
    <property type="match status" value="1"/>
</dbReference>
<dbReference type="PANTHER" id="PTHR12133:SF2">
    <property type="entry name" value="TRNA (ADENINE(58)-N(1))-METHYLTRANSFERASE CATALYTIC SUBUNIT TRMT61A"/>
    <property type="match status" value="1"/>
</dbReference>
<evidence type="ECO:0000256" key="2">
    <source>
        <dbReference type="ARBA" id="ARBA00012796"/>
    </source>
</evidence>
<gene>
    <name evidence="10" type="ORF">DBV15_12894</name>
</gene>
<dbReference type="InterPro" id="IPR049470">
    <property type="entry name" value="TRM61_C"/>
</dbReference>
<evidence type="ECO:0000313" key="11">
    <source>
        <dbReference type="Proteomes" id="UP000310200"/>
    </source>
</evidence>
<dbReference type="Proteomes" id="UP000310200">
    <property type="component" value="Unassembled WGS sequence"/>
</dbReference>
<keyword evidence="6" id="KW-0819">tRNA processing</keyword>
<dbReference type="GO" id="GO:0160107">
    <property type="term" value="F:tRNA (adenine(58)-N1)-methyltransferase activity"/>
    <property type="evidence" value="ECO:0007669"/>
    <property type="project" value="UniProtKB-EC"/>
</dbReference>
<reference evidence="10 11" key="1">
    <citation type="journal article" date="2019" name="Philos. Trans. R. Soc. Lond., B, Biol. Sci.">
        <title>Ant behaviour and brain gene expression of defending hosts depend on the ecological success of the intruding social parasite.</title>
        <authorList>
            <person name="Kaur R."/>
            <person name="Stoldt M."/>
            <person name="Jongepier E."/>
            <person name="Feldmeyer B."/>
            <person name="Menzel F."/>
            <person name="Bornberg-Bauer E."/>
            <person name="Foitzik S."/>
        </authorList>
    </citation>
    <scope>NUCLEOTIDE SEQUENCE [LARGE SCALE GENOMIC DNA]</scope>
    <source>
        <tissue evidence="10">Whole body</tissue>
    </source>
</reference>
<evidence type="ECO:0000256" key="8">
    <source>
        <dbReference type="ARBA" id="ARBA00048481"/>
    </source>
</evidence>
<evidence type="ECO:0000313" key="10">
    <source>
        <dbReference type="EMBL" id="TGZ51551.1"/>
    </source>
</evidence>
<evidence type="ECO:0000256" key="7">
    <source>
        <dbReference type="ARBA" id="ARBA00023242"/>
    </source>
</evidence>
<dbReference type="InterPro" id="IPR029063">
    <property type="entry name" value="SAM-dependent_MTases_sf"/>
</dbReference>
<dbReference type="SUPFAM" id="SSF53335">
    <property type="entry name" value="S-adenosyl-L-methionine-dependent methyltransferases"/>
    <property type="match status" value="1"/>
</dbReference>
<dbReference type="FunFam" id="3.10.330.20:FF:000002">
    <property type="entry name" value="tRNA (adenine(58)-N(1))-methyltransferase catalytic subunit TRMT61A"/>
    <property type="match status" value="1"/>
</dbReference>
<dbReference type="GO" id="GO:0030488">
    <property type="term" value="P:tRNA methylation"/>
    <property type="evidence" value="ECO:0007669"/>
    <property type="project" value="InterPro"/>
</dbReference>
<keyword evidence="3 10" id="KW-0489">Methyltransferase</keyword>
<keyword evidence="5" id="KW-0949">S-adenosyl-L-methionine</keyword>
<proteinExistence type="predicted"/>
<evidence type="ECO:0000256" key="3">
    <source>
        <dbReference type="ARBA" id="ARBA00022603"/>
    </source>
</evidence>
<dbReference type="GO" id="GO:0031515">
    <property type="term" value="C:tRNA (m1A) methyltransferase complex"/>
    <property type="evidence" value="ECO:0007669"/>
    <property type="project" value="InterPro"/>
</dbReference>
<sequence>MSFKTTKEVIEDGDRVILYLSPSNMHSLEVKAKRSNKKGEIIDNMFHTTYGAVRVVSLIGQKYGSKVELSRGWAYVLQPTPELWTLTLPHRTQIIYSPDSSLIIHLMELRPGSIIIETEFKKHGLNTFVTLKERDVCLEGFGEELKHKIDAVFLDLPHPWLAIEHATVALKQTGDFFSYVYLLRVKNFSLVVCEYFLKTRILKSA</sequence>
<evidence type="ECO:0000256" key="6">
    <source>
        <dbReference type="ARBA" id="ARBA00022694"/>
    </source>
</evidence>
<protein>
    <recommendedName>
        <fullName evidence="2">tRNA (adenine(58)-N(1))-methyltransferase</fullName>
        <ecNumber evidence="2">2.1.1.220</ecNumber>
    </recommendedName>
</protein>
<dbReference type="Gene3D" id="3.40.50.150">
    <property type="entry name" value="Vaccinia Virus protein VP39"/>
    <property type="match status" value="2"/>
</dbReference>
<keyword evidence="7" id="KW-0539">Nucleus</keyword>
<comment type="caution">
    <text evidence="10">The sequence shown here is derived from an EMBL/GenBank/DDBJ whole genome shotgun (WGS) entry which is preliminary data.</text>
</comment>
<dbReference type="AlphaFoldDB" id="A0A4S2KP26"/>